<protein>
    <submittedName>
        <fullName evidence="1">Uncharacterized protein</fullName>
    </submittedName>
</protein>
<evidence type="ECO:0000313" key="2">
    <source>
        <dbReference type="Proteomes" id="UP001152049"/>
    </source>
</evidence>
<comment type="caution">
    <text evidence="1">The sequence shown here is derived from an EMBL/GenBank/DDBJ whole genome shotgun (WGS) entry which is preliminary data.</text>
</comment>
<sequence length="166" mass="17794">MAAKVDIWVGKTGQDSPEAFPLIEHLAGLLHEMDREEIQQPLLQHFESYQRHPLFLGSKELTGTNACKASASHLLALLLMDCNKVKATMPHDKVYSLLGVVNDAASVMGVSPCILEADYGASPADIFKAATTKIVNDNDHLGFTSVAGLANHGSGTDISPSFHQPS</sequence>
<dbReference type="EMBL" id="JAOQAZ010000042">
    <property type="protein sequence ID" value="KAJ4246639.1"/>
    <property type="molecule type" value="Genomic_DNA"/>
</dbReference>
<proteinExistence type="predicted"/>
<gene>
    <name evidence="1" type="ORF">NW762_013582</name>
</gene>
<reference evidence="1" key="1">
    <citation type="submission" date="2022-09" db="EMBL/GenBank/DDBJ databases">
        <title>Fusarium specimens isolated from Avocado Roots.</title>
        <authorList>
            <person name="Stajich J."/>
            <person name="Roper C."/>
            <person name="Heimlech-Rivalta G."/>
        </authorList>
    </citation>
    <scope>NUCLEOTIDE SEQUENCE</scope>
    <source>
        <strain evidence="1">CF00136</strain>
    </source>
</reference>
<organism evidence="1 2">
    <name type="scientific">Fusarium torreyae</name>
    <dbReference type="NCBI Taxonomy" id="1237075"/>
    <lineage>
        <taxon>Eukaryota</taxon>
        <taxon>Fungi</taxon>
        <taxon>Dikarya</taxon>
        <taxon>Ascomycota</taxon>
        <taxon>Pezizomycotina</taxon>
        <taxon>Sordariomycetes</taxon>
        <taxon>Hypocreomycetidae</taxon>
        <taxon>Hypocreales</taxon>
        <taxon>Nectriaceae</taxon>
        <taxon>Fusarium</taxon>
    </lineage>
</organism>
<dbReference type="AlphaFoldDB" id="A0A9W8RKN1"/>
<evidence type="ECO:0000313" key="1">
    <source>
        <dbReference type="EMBL" id="KAJ4246639.1"/>
    </source>
</evidence>
<name>A0A9W8RKN1_9HYPO</name>
<dbReference type="Proteomes" id="UP001152049">
    <property type="component" value="Unassembled WGS sequence"/>
</dbReference>
<accession>A0A9W8RKN1</accession>
<dbReference type="OrthoDB" id="2157530at2759"/>
<keyword evidence="2" id="KW-1185">Reference proteome</keyword>